<keyword evidence="1" id="KW-0863">Zinc-finger</keyword>
<keyword evidence="5" id="KW-1185">Reference proteome</keyword>
<proteinExistence type="predicted"/>
<name>A0AAD9Z1A4_9LECA</name>
<protein>
    <recommendedName>
        <fullName evidence="3">C3H1-type domain-containing protein</fullName>
    </recommendedName>
</protein>
<dbReference type="AlphaFoldDB" id="A0AAD9Z1A4"/>
<feature type="region of interest" description="Disordered" evidence="2">
    <location>
        <begin position="18"/>
        <end position="79"/>
    </location>
</feature>
<dbReference type="Proteomes" id="UP001276659">
    <property type="component" value="Unassembled WGS sequence"/>
</dbReference>
<evidence type="ECO:0000259" key="3">
    <source>
        <dbReference type="PROSITE" id="PS50103"/>
    </source>
</evidence>
<feature type="compositionally biased region" description="Polar residues" evidence="2">
    <location>
        <begin position="47"/>
        <end position="75"/>
    </location>
</feature>
<organism evidence="4 5">
    <name type="scientific">Lepraria neglecta</name>
    <dbReference type="NCBI Taxonomy" id="209136"/>
    <lineage>
        <taxon>Eukaryota</taxon>
        <taxon>Fungi</taxon>
        <taxon>Dikarya</taxon>
        <taxon>Ascomycota</taxon>
        <taxon>Pezizomycotina</taxon>
        <taxon>Lecanoromycetes</taxon>
        <taxon>OSLEUM clade</taxon>
        <taxon>Lecanoromycetidae</taxon>
        <taxon>Lecanorales</taxon>
        <taxon>Lecanorineae</taxon>
        <taxon>Stereocaulaceae</taxon>
        <taxon>Lepraria</taxon>
    </lineage>
</organism>
<gene>
    <name evidence="4" type="ORF">OEA41_010700</name>
</gene>
<dbReference type="PROSITE" id="PS50103">
    <property type="entry name" value="ZF_C3H1"/>
    <property type="match status" value="1"/>
</dbReference>
<evidence type="ECO:0000313" key="4">
    <source>
        <dbReference type="EMBL" id="KAK3167573.1"/>
    </source>
</evidence>
<keyword evidence="1" id="KW-0862">Zinc</keyword>
<sequence length="452" mass="49785">MSSTPPYEREILADDFLDNVFPGENNPESYREIPASGLYRTDRSKSYPETPNKYSPSSKGWRSVTAKTSPTSGSPPDNPFLPSVKNLTCYFWARHGKCKWSDQDCLYAHHHTGKLASGPVQVEQGKPAVAGKNASNTHPVYLDWRAGLSQSNGTTIQPEIQQQIDFIKAKAHEQNINIIKHGFDQNNNIMGIGVKSGQGEPENNYRVYHDFLRGSPTLSAPRKPAPLSPEFGYSSVHHAVGASQHARTHSDEQHASIPPPQQSKQPSHPGRQMICPRPLDHLKAAGINHKFIQTIQMIAVKDKAIYQLAQALDTAIENMELQQQGAAKEVQTLLKLAKYQMAKEGRGEDFVVNGNGHGVHLNPNATFNGYASAQVSAHNGMGNGNSHPRNPNIPDFASKATGVGDNLMHMMQREKRCIDHLKAAKENVGNNMDNLGEEGVLPKGWLSRDFTI</sequence>
<feature type="zinc finger region" description="C3H1-type" evidence="1">
    <location>
        <begin position="83"/>
        <end position="112"/>
    </location>
</feature>
<evidence type="ECO:0000313" key="5">
    <source>
        <dbReference type="Proteomes" id="UP001276659"/>
    </source>
</evidence>
<evidence type="ECO:0000256" key="2">
    <source>
        <dbReference type="SAM" id="MobiDB-lite"/>
    </source>
</evidence>
<dbReference type="InterPro" id="IPR000571">
    <property type="entry name" value="Znf_CCCH"/>
</dbReference>
<evidence type="ECO:0000256" key="1">
    <source>
        <dbReference type="PROSITE-ProRule" id="PRU00723"/>
    </source>
</evidence>
<keyword evidence="1" id="KW-0479">Metal-binding</keyword>
<accession>A0AAD9Z1A4</accession>
<feature type="domain" description="C3H1-type" evidence="3">
    <location>
        <begin position="83"/>
        <end position="112"/>
    </location>
</feature>
<reference evidence="4" key="1">
    <citation type="submission" date="2022-11" db="EMBL/GenBank/DDBJ databases">
        <title>Chromosomal genome sequence assembly and mating type (MAT) locus characterization of the leprose asexual lichenized fungus Lepraria neglecta (Nyl.) Erichsen.</title>
        <authorList>
            <person name="Allen J.L."/>
            <person name="Pfeffer B."/>
        </authorList>
    </citation>
    <scope>NUCLEOTIDE SEQUENCE</scope>
    <source>
        <strain evidence="4">Allen 5258</strain>
    </source>
</reference>
<feature type="region of interest" description="Disordered" evidence="2">
    <location>
        <begin position="241"/>
        <end position="276"/>
    </location>
</feature>
<comment type="caution">
    <text evidence="4">The sequence shown here is derived from an EMBL/GenBank/DDBJ whole genome shotgun (WGS) entry which is preliminary data.</text>
</comment>
<dbReference type="GO" id="GO:0008270">
    <property type="term" value="F:zinc ion binding"/>
    <property type="evidence" value="ECO:0007669"/>
    <property type="project" value="UniProtKB-KW"/>
</dbReference>
<dbReference type="EMBL" id="JASNWA010000011">
    <property type="protein sequence ID" value="KAK3167573.1"/>
    <property type="molecule type" value="Genomic_DNA"/>
</dbReference>